<dbReference type="InterPro" id="IPR036388">
    <property type="entry name" value="WH-like_DNA-bd_sf"/>
</dbReference>
<organism evidence="2 3">
    <name type="scientific">Leucobacter triazinivorans</name>
    <dbReference type="NCBI Taxonomy" id="1784719"/>
    <lineage>
        <taxon>Bacteria</taxon>
        <taxon>Bacillati</taxon>
        <taxon>Actinomycetota</taxon>
        <taxon>Actinomycetes</taxon>
        <taxon>Micrococcales</taxon>
        <taxon>Microbacteriaceae</taxon>
        <taxon>Leucobacter</taxon>
    </lineage>
</organism>
<dbReference type="GO" id="GO:0006950">
    <property type="term" value="P:response to stress"/>
    <property type="evidence" value="ECO:0007669"/>
    <property type="project" value="TreeGrafter"/>
</dbReference>
<keyword evidence="3" id="KW-1185">Reference proteome</keyword>
<dbReference type="PANTHER" id="PTHR33164">
    <property type="entry name" value="TRANSCRIPTIONAL REGULATOR, MARR FAMILY"/>
    <property type="match status" value="1"/>
</dbReference>
<dbReference type="EMBL" id="CP035806">
    <property type="protein sequence ID" value="QBE50259.1"/>
    <property type="molecule type" value="Genomic_DNA"/>
</dbReference>
<dbReference type="InterPro" id="IPR000835">
    <property type="entry name" value="HTH_MarR-typ"/>
</dbReference>
<gene>
    <name evidence="2" type="ORF">EVS81_07640</name>
</gene>
<dbReference type="InterPro" id="IPR039422">
    <property type="entry name" value="MarR/SlyA-like"/>
</dbReference>
<dbReference type="PRINTS" id="PR00598">
    <property type="entry name" value="HTHMARR"/>
</dbReference>
<dbReference type="Gene3D" id="1.10.10.10">
    <property type="entry name" value="Winged helix-like DNA-binding domain superfamily/Winged helix DNA-binding domain"/>
    <property type="match status" value="1"/>
</dbReference>
<dbReference type="AlphaFoldDB" id="A0A4V0Z208"/>
<dbReference type="PROSITE" id="PS50995">
    <property type="entry name" value="HTH_MARR_2"/>
    <property type="match status" value="1"/>
</dbReference>
<dbReference type="Pfam" id="PF12802">
    <property type="entry name" value="MarR_2"/>
    <property type="match status" value="1"/>
</dbReference>
<dbReference type="OrthoDB" id="162531at2"/>
<reference evidence="2 3" key="1">
    <citation type="submission" date="2019-02" db="EMBL/GenBank/DDBJ databases">
        <authorList>
            <person name="Sun L."/>
            <person name="Pan D."/>
            <person name="Wu X."/>
        </authorList>
    </citation>
    <scope>NUCLEOTIDE SEQUENCE [LARGE SCALE GENOMIC DNA]</scope>
    <source>
        <strain evidence="2 3">JW-1</strain>
    </source>
</reference>
<dbReference type="SUPFAM" id="SSF46785">
    <property type="entry name" value="Winged helix' DNA-binding domain"/>
    <property type="match status" value="1"/>
</dbReference>
<dbReference type="KEGG" id="ltr:EVS81_07640"/>
<evidence type="ECO:0000259" key="1">
    <source>
        <dbReference type="PROSITE" id="PS50995"/>
    </source>
</evidence>
<name>A0A4V0Z208_9MICO</name>
<accession>A0A4V0Z208</accession>
<dbReference type="InterPro" id="IPR036390">
    <property type="entry name" value="WH_DNA-bd_sf"/>
</dbReference>
<dbReference type="Proteomes" id="UP000289260">
    <property type="component" value="Chromosome"/>
</dbReference>
<dbReference type="GO" id="GO:0003700">
    <property type="term" value="F:DNA-binding transcription factor activity"/>
    <property type="evidence" value="ECO:0007669"/>
    <property type="project" value="InterPro"/>
</dbReference>
<evidence type="ECO:0000313" key="2">
    <source>
        <dbReference type="EMBL" id="QBE50259.1"/>
    </source>
</evidence>
<evidence type="ECO:0000313" key="3">
    <source>
        <dbReference type="Proteomes" id="UP000289260"/>
    </source>
</evidence>
<feature type="domain" description="HTH marR-type" evidence="1">
    <location>
        <begin position="1"/>
        <end position="133"/>
    </location>
</feature>
<sequence length="149" mass="16792">MNSLARLREAELALSEASRKYMQLSTQDMRALHYLIVAQRQSRSVTPSMIARHLRISAASTTKLLSRLEKGGHVVRHIHPTDRRAFVIEITPETAASAQETVGKIQSRRFSSAARLTSDERAVVQRFLDDMTEQISLRNAPWAQEPDPA</sequence>
<dbReference type="PANTHER" id="PTHR33164:SF43">
    <property type="entry name" value="HTH-TYPE TRANSCRIPTIONAL REPRESSOR YETL"/>
    <property type="match status" value="1"/>
</dbReference>
<dbReference type="SMART" id="SM00347">
    <property type="entry name" value="HTH_MARR"/>
    <property type="match status" value="1"/>
</dbReference>
<proteinExistence type="predicted"/>
<protein>
    <submittedName>
        <fullName evidence="2">MarR family transcriptional regulator</fullName>
    </submittedName>
</protein>